<evidence type="ECO:0000313" key="1">
    <source>
        <dbReference type="EMBL" id="OEU20611.1"/>
    </source>
</evidence>
<dbReference type="AlphaFoldDB" id="A0A1E7FR17"/>
<accession>A0A1E7FR17</accession>
<dbReference type="OrthoDB" id="184190at2759"/>
<proteinExistence type="predicted"/>
<dbReference type="Proteomes" id="UP000095751">
    <property type="component" value="Unassembled WGS sequence"/>
</dbReference>
<dbReference type="KEGG" id="fcy:FRACYDRAFT_267698"/>
<dbReference type="InParanoid" id="A0A1E7FR17"/>
<protein>
    <submittedName>
        <fullName evidence="1">Uncharacterized protein</fullName>
    </submittedName>
</protein>
<reference evidence="1 2" key="1">
    <citation type="submission" date="2016-09" db="EMBL/GenBank/DDBJ databases">
        <title>Extensive genetic diversity and differential bi-allelic expression allows diatom success in the polar Southern Ocean.</title>
        <authorList>
            <consortium name="DOE Joint Genome Institute"/>
            <person name="Mock T."/>
            <person name="Otillar R.P."/>
            <person name="Strauss J."/>
            <person name="Dupont C."/>
            <person name="Frickenhaus S."/>
            <person name="Maumus F."/>
            <person name="Mcmullan M."/>
            <person name="Sanges R."/>
            <person name="Schmutz J."/>
            <person name="Toseland A."/>
            <person name="Valas R."/>
            <person name="Veluchamy A."/>
            <person name="Ward B.J."/>
            <person name="Allen A."/>
            <person name="Barry K."/>
            <person name="Falciatore A."/>
            <person name="Ferrante M."/>
            <person name="Fortunato A.E."/>
            <person name="Gloeckner G."/>
            <person name="Gruber A."/>
            <person name="Hipkin R."/>
            <person name="Janech M."/>
            <person name="Kroth P."/>
            <person name="Leese F."/>
            <person name="Lindquist E."/>
            <person name="Lyon B.R."/>
            <person name="Martin J."/>
            <person name="Mayer C."/>
            <person name="Parker M."/>
            <person name="Quesneville H."/>
            <person name="Raymond J."/>
            <person name="Uhlig C."/>
            <person name="Valentin K.U."/>
            <person name="Worden A.Z."/>
            <person name="Armbrust E.V."/>
            <person name="Bowler C."/>
            <person name="Green B."/>
            <person name="Moulton V."/>
            <person name="Van Oosterhout C."/>
            <person name="Grigoriev I."/>
        </authorList>
    </citation>
    <scope>NUCLEOTIDE SEQUENCE [LARGE SCALE GENOMIC DNA]</scope>
    <source>
        <strain evidence="1 2">CCMP1102</strain>
    </source>
</reference>
<dbReference type="EMBL" id="KV784354">
    <property type="protein sequence ID" value="OEU20611.1"/>
    <property type="molecule type" value="Genomic_DNA"/>
</dbReference>
<name>A0A1E7FR17_9STRA</name>
<gene>
    <name evidence="1" type="ORF">FRACYDRAFT_267698</name>
</gene>
<organism evidence="1 2">
    <name type="scientific">Fragilariopsis cylindrus CCMP1102</name>
    <dbReference type="NCBI Taxonomy" id="635003"/>
    <lineage>
        <taxon>Eukaryota</taxon>
        <taxon>Sar</taxon>
        <taxon>Stramenopiles</taxon>
        <taxon>Ochrophyta</taxon>
        <taxon>Bacillariophyta</taxon>
        <taxon>Bacillariophyceae</taxon>
        <taxon>Bacillariophycidae</taxon>
        <taxon>Bacillariales</taxon>
        <taxon>Bacillariaceae</taxon>
        <taxon>Fragilariopsis</taxon>
    </lineage>
</organism>
<keyword evidence="2" id="KW-1185">Reference proteome</keyword>
<evidence type="ECO:0000313" key="2">
    <source>
        <dbReference type="Proteomes" id="UP000095751"/>
    </source>
</evidence>
<sequence length="139" mass="15511">MLSRVVRKVATPAAARFAVRVAFSTDSLSSGENVVVPLIANSLEWALSSPPPLHQFTEPPLVVETDHLDINPGMEVEELLLKQGHEVTDIVGKEKWVLNDPANYEGLIPQNEDWTEFVDEKTGEWVYLDEYGVKVDKPV</sequence>